<keyword evidence="4" id="KW-1185">Reference proteome</keyword>
<keyword evidence="1" id="KW-0472">Membrane</keyword>
<dbReference type="Proteomes" id="UP000656804">
    <property type="component" value="Unassembled WGS sequence"/>
</dbReference>
<sequence>MPIPRESSFTSRLRTPAVSARIGRWLGIAFTIAFLTGLVSHWAQAQTWWIPYPTAPSWGYRLTQGLHLVSGTACVPLLLVKLWTVFPKLFQAMPKPFSREGVLTVLERGSIAVLVAAAIFQLASGLSNSAQWYPWGFSFRPTHYAVAWLAIGALALHVAVKLPVIRQALGSDVEDDALNRPGTQATSAGLTRRGLLRTTWVATGVAVLATAGATVTPLRRISLLAVRNGKGPQGLPVNRSAEAAGATDAAQDPAFRLTIAHGDRTVELSRDDLAALPQQTRTLPIACVEGWSASATWTGVPVRDLLDLVDAPASSDISVQSLQTRGAFARTTLQGSFSDDPDTLLALQVDGEDLDLDHGFPCRLIAPNRPGVLQTKWVHRLEVIA</sequence>
<organism evidence="3 4">
    <name type="scientific">Nocardioides acrostichi</name>
    <dbReference type="NCBI Taxonomy" id="2784339"/>
    <lineage>
        <taxon>Bacteria</taxon>
        <taxon>Bacillati</taxon>
        <taxon>Actinomycetota</taxon>
        <taxon>Actinomycetes</taxon>
        <taxon>Propionibacteriales</taxon>
        <taxon>Nocardioidaceae</taxon>
        <taxon>Nocardioides</taxon>
    </lineage>
</organism>
<dbReference type="PRINTS" id="PR00407">
    <property type="entry name" value="EUMOPTERIN"/>
</dbReference>
<dbReference type="PANTHER" id="PTHR43032:SF2">
    <property type="entry name" value="BLL0505 PROTEIN"/>
    <property type="match status" value="1"/>
</dbReference>
<evidence type="ECO:0000259" key="2">
    <source>
        <dbReference type="Pfam" id="PF00174"/>
    </source>
</evidence>
<keyword evidence="1" id="KW-0812">Transmembrane</keyword>
<dbReference type="AlphaFoldDB" id="A0A930Y9B5"/>
<feature type="transmembrane region" description="Helical" evidence="1">
    <location>
        <begin position="143"/>
        <end position="160"/>
    </location>
</feature>
<dbReference type="Pfam" id="PF00174">
    <property type="entry name" value="Oxidored_molyb"/>
    <property type="match status" value="1"/>
</dbReference>
<comment type="caution">
    <text evidence="3">The sequence shown here is derived from an EMBL/GenBank/DDBJ whole genome shotgun (WGS) entry which is preliminary data.</text>
</comment>
<dbReference type="InterPro" id="IPR036374">
    <property type="entry name" value="OxRdtase_Mopterin-bd_sf"/>
</dbReference>
<feature type="transmembrane region" description="Helical" evidence="1">
    <location>
        <begin position="22"/>
        <end position="45"/>
    </location>
</feature>
<dbReference type="GO" id="GO:0016491">
    <property type="term" value="F:oxidoreductase activity"/>
    <property type="evidence" value="ECO:0007669"/>
    <property type="project" value="InterPro"/>
</dbReference>
<feature type="domain" description="Oxidoreductase molybdopterin-binding" evidence="2">
    <location>
        <begin position="252"/>
        <end position="384"/>
    </location>
</feature>
<dbReference type="Gene3D" id="3.90.420.10">
    <property type="entry name" value="Oxidoreductase, molybdopterin-binding domain"/>
    <property type="match status" value="1"/>
</dbReference>
<accession>A0A930Y9B5</accession>
<dbReference type="InterPro" id="IPR000572">
    <property type="entry name" value="OxRdtase_Mopterin-bd_dom"/>
</dbReference>
<dbReference type="PANTHER" id="PTHR43032">
    <property type="entry name" value="PROTEIN-METHIONINE-SULFOXIDE REDUCTASE"/>
    <property type="match status" value="1"/>
</dbReference>
<gene>
    <name evidence="3" type="ORF">ISG29_00635</name>
</gene>
<evidence type="ECO:0000313" key="4">
    <source>
        <dbReference type="Proteomes" id="UP000656804"/>
    </source>
</evidence>
<protein>
    <submittedName>
        <fullName evidence="3">Molybdopterin-dependent oxidoreductase</fullName>
    </submittedName>
</protein>
<proteinExistence type="predicted"/>
<feature type="transmembrane region" description="Helical" evidence="1">
    <location>
        <begin position="105"/>
        <end position="123"/>
    </location>
</feature>
<reference evidence="3" key="1">
    <citation type="submission" date="2020-11" db="EMBL/GenBank/DDBJ databases">
        <title>Nocardioides sp. CBS4Y-1, whole genome shotgun sequence.</title>
        <authorList>
            <person name="Tuo L."/>
        </authorList>
    </citation>
    <scope>NUCLEOTIDE SEQUENCE</scope>
    <source>
        <strain evidence="3">CBS4Y-1</strain>
    </source>
</reference>
<evidence type="ECO:0000313" key="3">
    <source>
        <dbReference type="EMBL" id="MBF4160178.1"/>
    </source>
</evidence>
<dbReference type="EMBL" id="JADIVZ010000001">
    <property type="protein sequence ID" value="MBF4160178.1"/>
    <property type="molecule type" value="Genomic_DNA"/>
</dbReference>
<feature type="transmembrane region" description="Helical" evidence="1">
    <location>
        <begin position="65"/>
        <end position="84"/>
    </location>
</feature>
<dbReference type="CDD" id="cd00321">
    <property type="entry name" value="SO_family_Moco"/>
    <property type="match status" value="1"/>
</dbReference>
<dbReference type="SUPFAM" id="SSF56524">
    <property type="entry name" value="Oxidoreductase molybdopterin-binding domain"/>
    <property type="match status" value="1"/>
</dbReference>
<name>A0A930Y9B5_9ACTN</name>
<keyword evidence="1" id="KW-1133">Transmembrane helix</keyword>
<evidence type="ECO:0000256" key="1">
    <source>
        <dbReference type="SAM" id="Phobius"/>
    </source>
</evidence>
<dbReference type="InterPro" id="IPR008335">
    <property type="entry name" value="Mopterin_OxRdtase_euk"/>
</dbReference>